<protein>
    <recommendedName>
        <fullName evidence="2">Sporulation stage II protein D amidase enhancer LytB N-terminal domain-containing protein</fullName>
    </recommendedName>
</protein>
<dbReference type="EMBL" id="JSAN01000083">
    <property type="protein sequence ID" value="KIC71489.1"/>
    <property type="molecule type" value="Genomic_DNA"/>
</dbReference>
<feature type="domain" description="Sporulation stage II protein D amidase enhancer LytB N-terminal" evidence="2">
    <location>
        <begin position="138"/>
        <end position="223"/>
    </location>
</feature>
<comment type="caution">
    <text evidence="3">The sequence shown here is derived from an EMBL/GenBank/DDBJ whole genome shotgun (WGS) entry which is preliminary data.</text>
</comment>
<evidence type="ECO:0000313" key="4">
    <source>
        <dbReference type="Proteomes" id="UP000031465"/>
    </source>
</evidence>
<reference evidence="3 4" key="1">
    <citation type="journal article" date="2014" name="Mol. Biol. Evol.">
        <title>Massive expansion of Ubiquitination-related gene families within the Chlamydiae.</title>
        <authorList>
            <person name="Domman D."/>
            <person name="Collingro A."/>
            <person name="Lagkouvardos I."/>
            <person name="Gehre L."/>
            <person name="Weinmaier T."/>
            <person name="Rattei T."/>
            <person name="Subtil A."/>
            <person name="Horn M."/>
        </authorList>
    </citation>
    <scope>NUCLEOTIDE SEQUENCE [LARGE SCALE GENOMIC DNA]</scope>
    <source>
        <strain evidence="3 4">EI2</strain>
    </source>
</reference>
<accession>A0A0C1H187</accession>
<organism evidence="3 4">
    <name type="scientific">Candidatus Protochlamydia amoebophila</name>
    <dbReference type="NCBI Taxonomy" id="362787"/>
    <lineage>
        <taxon>Bacteria</taxon>
        <taxon>Pseudomonadati</taxon>
        <taxon>Chlamydiota</taxon>
        <taxon>Chlamydiia</taxon>
        <taxon>Parachlamydiales</taxon>
        <taxon>Parachlamydiaceae</taxon>
        <taxon>Candidatus Protochlamydia</taxon>
    </lineage>
</organism>
<dbReference type="PATRIC" id="fig|362787.3.peg.1394"/>
<dbReference type="AlphaFoldDB" id="A0A0C1H187"/>
<dbReference type="InterPro" id="IPR013693">
    <property type="entry name" value="SpoIID/LytB_N"/>
</dbReference>
<evidence type="ECO:0000256" key="1">
    <source>
        <dbReference type="SAM" id="SignalP"/>
    </source>
</evidence>
<keyword evidence="1" id="KW-0732">Signal</keyword>
<proteinExistence type="predicted"/>
<dbReference type="Proteomes" id="UP000031465">
    <property type="component" value="Unassembled WGS sequence"/>
</dbReference>
<gene>
    <name evidence="3" type="ORF">DB44_DK00160</name>
</gene>
<sequence length="293" mass="32673">MNRRKKMVLMRFLLLALTVLPLTDQLQAGIWSDVVETFKGKNKSTAPTTRILITHDVERVNLEVKGKYSLFDPYTDTFISSRFIGKNRVVEALRDGLKWGESFPGLYQIKIRPDDTATRIIINNKEYKGSIYIYDIGGSISIVNQVPVEDYICQILSVYENNQIHPEALSALAIIARTNAYFQAVNPKNTYWAVDAQKVGYEGTAFVPAEVEDAVRLTRYMIMSRTGVYEGIATPFAAQISGQLFGAQAAKEIESAKISLEEANKMAENGSHAAQILAKAFPGTTIMLIEYAN</sequence>
<evidence type="ECO:0000313" key="3">
    <source>
        <dbReference type="EMBL" id="KIC71489.1"/>
    </source>
</evidence>
<evidence type="ECO:0000259" key="2">
    <source>
        <dbReference type="Pfam" id="PF08486"/>
    </source>
</evidence>
<feature type="signal peptide" evidence="1">
    <location>
        <begin position="1"/>
        <end position="28"/>
    </location>
</feature>
<dbReference type="Pfam" id="PF08486">
    <property type="entry name" value="SpoIID"/>
    <property type="match status" value="1"/>
</dbReference>
<feature type="chain" id="PRO_5002133658" description="Sporulation stage II protein D amidase enhancer LytB N-terminal domain-containing protein" evidence="1">
    <location>
        <begin position="29"/>
        <end position="293"/>
    </location>
</feature>
<name>A0A0C1H187_9BACT</name>